<evidence type="ECO:0000313" key="1">
    <source>
        <dbReference type="EnsemblPlants" id="MELO3C029516.2.1"/>
    </source>
</evidence>
<accession>A0A9I9E6M2</accession>
<reference evidence="1" key="1">
    <citation type="submission" date="2023-03" db="UniProtKB">
        <authorList>
            <consortium name="EnsemblPlants"/>
        </authorList>
    </citation>
    <scope>IDENTIFICATION</scope>
</reference>
<dbReference type="EnsemblPlants" id="MELO3C029516.2.1">
    <property type="protein sequence ID" value="MELO3C029516.2.1"/>
    <property type="gene ID" value="MELO3C029516.2"/>
</dbReference>
<name>A0A9I9E6M2_CUCME</name>
<sequence>MKGKRKKKKRLETLLLLPHVNIKAFDEPRRCRSQSSVASLTKSWFGEFGWVLKSQNLIKVQIKKFCNGVYFYFEDKQMEVIRGVLALANSHRLAEVIIST</sequence>
<organism evidence="1">
    <name type="scientific">Cucumis melo</name>
    <name type="common">Muskmelon</name>
    <dbReference type="NCBI Taxonomy" id="3656"/>
    <lineage>
        <taxon>Eukaryota</taxon>
        <taxon>Viridiplantae</taxon>
        <taxon>Streptophyta</taxon>
        <taxon>Embryophyta</taxon>
        <taxon>Tracheophyta</taxon>
        <taxon>Spermatophyta</taxon>
        <taxon>Magnoliopsida</taxon>
        <taxon>eudicotyledons</taxon>
        <taxon>Gunneridae</taxon>
        <taxon>Pentapetalae</taxon>
        <taxon>rosids</taxon>
        <taxon>fabids</taxon>
        <taxon>Cucurbitales</taxon>
        <taxon>Cucurbitaceae</taxon>
        <taxon>Benincaseae</taxon>
        <taxon>Cucumis</taxon>
    </lineage>
</organism>
<dbReference type="Gramene" id="MELO3C029516.2.1">
    <property type="protein sequence ID" value="MELO3C029516.2.1"/>
    <property type="gene ID" value="MELO3C029516.2"/>
</dbReference>
<protein>
    <submittedName>
        <fullName evidence="1">Uncharacterized protein</fullName>
    </submittedName>
</protein>
<dbReference type="AlphaFoldDB" id="A0A9I9E6M2"/>
<proteinExistence type="predicted"/>